<keyword evidence="2" id="KW-0812">Transmembrane</keyword>
<dbReference type="OrthoDB" id="201720at2759"/>
<dbReference type="EMBL" id="BNJQ01000007">
    <property type="protein sequence ID" value="GHP04112.1"/>
    <property type="molecule type" value="Genomic_DNA"/>
</dbReference>
<dbReference type="PANTHER" id="PTHR15852">
    <property type="entry name" value="PLASTID TRANSCRIPTIONALLY ACTIVE PROTEIN"/>
    <property type="match status" value="1"/>
</dbReference>
<evidence type="ECO:0000313" key="3">
    <source>
        <dbReference type="EMBL" id="GHP04112.1"/>
    </source>
</evidence>
<dbReference type="AlphaFoldDB" id="A0A830HBS9"/>
<comment type="caution">
    <text evidence="3">The sequence shown here is derived from an EMBL/GenBank/DDBJ whole genome shotgun (WGS) entry which is preliminary data.</text>
</comment>
<keyword evidence="2" id="KW-1133">Transmembrane helix</keyword>
<dbReference type="Proteomes" id="UP000660262">
    <property type="component" value="Unassembled WGS sequence"/>
</dbReference>
<gene>
    <name evidence="3" type="ORF">PPROV_000286600</name>
</gene>
<evidence type="ECO:0000256" key="2">
    <source>
        <dbReference type="SAM" id="Phobius"/>
    </source>
</evidence>
<protein>
    <submittedName>
        <fullName evidence="3">Uncharacterized protein</fullName>
    </submittedName>
</protein>
<proteinExistence type="predicted"/>
<feature type="transmembrane region" description="Helical" evidence="2">
    <location>
        <begin position="188"/>
        <end position="209"/>
    </location>
</feature>
<feature type="compositionally biased region" description="Polar residues" evidence="1">
    <location>
        <begin position="68"/>
        <end position="84"/>
    </location>
</feature>
<dbReference type="PANTHER" id="PTHR15852:SF8">
    <property type="entry name" value="PROTEIN ORANGE-LIKE, CHLOROPLASTIC"/>
    <property type="match status" value="1"/>
</dbReference>
<evidence type="ECO:0000256" key="1">
    <source>
        <dbReference type="SAM" id="MobiDB-lite"/>
    </source>
</evidence>
<dbReference type="InterPro" id="IPR036410">
    <property type="entry name" value="HSP_DnaJ_Cys-rich_dom_sf"/>
</dbReference>
<organism evidence="3 4">
    <name type="scientific">Pycnococcus provasolii</name>
    <dbReference type="NCBI Taxonomy" id="41880"/>
    <lineage>
        <taxon>Eukaryota</taxon>
        <taxon>Viridiplantae</taxon>
        <taxon>Chlorophyta</taxon>
        <taxon>Pseudoscourfieldiophyceae</taxon>
        <taxon>Pseudoscourfieldiales</taxon>
        <taxon>Pycnococcaceae</taxon>
        <taxon>Pycnococcus</taxon>
    </lineage>
</organism>
<name>A0A830HBS9_9CHLO</name>
<keyword evidence="4" id="KW-1185">Reference proteome</keyword>
<dbReference type="SUPFAM" id="SSF57938">
    <property type="entry name" value="DnaJ/Hsp40 cysteine-rich domain"/>
    <property type="match status" value="1"/>
</dbReference>
<feature type="transmembrane region" description="Helical" evidence="2">
    <location>
        <begin position="239"/>
        <end position="259"/>
    </location>
</feature>
<evidence type="ECO:0000313" key="4">
    <source>
        <dbReference type="Proteomes" id="UP000660262"/>
    </source>
</evidence>
<reference evidence="3" key="1">
    <citation type="submission" date="2020-10" db="EMBL/GenBank/DDBJ databases">
        <title>Unveiling of a novel bifunctional photoreceptor, Dualchrome1, isolated from a cosmopolitan green alga.</title>
        <authorList>
            <person name="Suzuki S."/>
            <person name="Kawachi M."/>
        </authorList>
    </citation>
    <scope>NUCLEOTIDE SEQUENCE</scope>
    <source>
        <strain evidence="3">NIES 2893</strain>
    </source>
</reference>
<feature type="region of interest" description="Disordered" evidence="1">
    <location>
        <begin position="45"/>
        <end position="90"/>
    </location>
</feature>
<sequence>MPPSFSSRSSLCTATARARAAFVCAPLKIPRCVVRKVKRSPLCSRASSAAAESSGPSKGGPEESDPSISSTASTTQVDESNRNPISGIDMDDSAALPANFCIIESRETVTDFANLDAQNIRDNLEARKTKIFLLLEEMRRLRIQQRLRTRQDKTNTAVVEEVDPRDQKVDSAIPLLPPVNEENINQYYAMYGAFVVTVIVFGGILAPLLEVRLGLGGTSYAQFIEGVHLPKQLSEVDPIVASFCGGAVGVISALLVVEVNNVKEAARKRCLYCAGTGYLTCGTCAGQGIVASEDGGEMNTCGTCKGTGKVSCPSCLCTGMAMATEHDPRIDPFGE</sequence>
<feature type="compositionally biased region" description="Low complexity" evidence="1">
    <location>
        <begin position="45"/>
        <end position="56"/>
    </location>
</feature>
<accession>A0A830HBS9</accession>
<keyword evidence="2" id="KW-0472">Membrane</keyword>